<keyword evidence="2" id="KW-1185">Reference proteome</keyword>
<dbReference type="EMBL" id="BEZZ01159083">
    <property type="protein sequence ID" value="GCC45122.1"/>
    <property type="molecule type" value="Genomic_DNA"/>
</dbReference>
<comment type="caution">
    <text evidence="1">The sequence shown here is derived from an EMBL/GenBank/DDBJ whole genome shotgun (WGS) entry which is preliminary data.</text>
</comment>
<protein>
    <submittedName>
        <fullName evidence="1">Uncharacterized protein</fullName>
    </submittedName>
</protein>
<organism evidence="1 2">
    <name type="scientific">Chiloscyllium punctatum</name>
    <name type="common">Brownbanded bambooshark</name>
    <name type="synonym">Hemiscyllium punctatum</name>
    <dbReference type="NCBI Taxonomy" id="137246"/>
    <lineage>
        <taxon>Eukaryota</taxon>
        <taxon>Metazoa</taxon>
        <taxon>Chordata</taxon>
        <taxon>Craniata</taxon>
        <taxon>Vertebrata</taxon>
        <taxon>Chondrichthyes</taxon>
        <taxon>Elasmobranchii</taxon>
        <taxon>Galeomorphii</taxon>
        <taxon>Galeoidea</taxon>
        <taxon>Orectolobiformes</taxon>
        <taxon>Hemiscylliidae</taxon>
        <taxon>Chiloscyllium</taxon>
    </lineage>
</organism>
<dbReference type="Proteomes" id="UP000287033">
    <property type="component" value="Unassembled WGS sequence"/>
</dbReference>
<dbReference type="AlphaFoldDB" id="A0A401TR93"/>
<sequence length="50" mass="5538">MYGPFDNGQTLRVLFTQGPVDMQLWSRTDPQSHAWLSESVTIPGQTSGTV</sequence>
<name>A0A401TR93_CHIPU</name>
<evidence type="ECO:0000313" key="1">
    <source>
        <dbReference type="EMBL" id="GCC45122.1"/>
    </source>
</evidence>
<reference evidence="1 2" key="1">
    <citation type="journal article" date="2018" name="Nat. Ecol. Evol.">
        <title>Shark genomes provide insights into elasmobranch evolution and the origin of vertebrates.</title>
        <authorList>
            <person name="Hara Y"/>
            <person name="Yamaguchi K"/>
            <person name="Onimaru K"/>
            <person name="Kadota M"/>
            <person name="Koyanagi M"/>
            <person name="Keeley SD"/>
            <person name="Tatsumi K"/>
            <person name="Tanaka K"/>
            <person name="Motone F"/>
            <person name="Kageyama Y"/>
            <person name="Nozu R"/>
            <person name="Adachi N"/>
            <person name="Nishimura O"/>
            <person name="Nakagawa R"/>
            <person name="Tanegashima C"/>
            <person name="Kiyatake I"/>
            <person name="Matsumoto R"/>
            <person name="Murakumo K"/>
            <person name="Nishida K"/>
            <person name="Terakita A"/>
            <person name="Kuratani S"/>
            <person name="Sato K"/>
            <person name="Hyodo S Kuraku.S."/>
        </authorList>
    </citation>
    <scope>NUCLEOTIDE SEQUENCE [LARGE SCALE GENOMIC DNA]</scope>
</reference>
<gene>
    <name evidence="1" type="ORF">chiPu_0029527</name>
</gene>
<evidence type="ECO:0000313" key="2">
    <source>
        <dbReference type="Proteomes" id="UP000287033"/>
    </source>
</evidence>
<accession>A0A401TR93</accession>
<feature type="non-terminal residue" evidence="1">
    <location>
        <position position="50"/>
    </location>
</feature>
<proteinExistence type="predicted"/>